<sequence>MHLCLQIAEILTKIFALYDNDKESIKTLYSLVLVCRIFHEPACDALWRFQRSFVTLVKMFPEDVWVETEVPRASEIAALFNTDGSLTGISMGDPNKTSLLSPPSVGMKPATTLTFKRPLTPSDWVRFQLYAKRMEHLSFNQLPTIFSIFSIEELSPSVFPAIKSSLDLGHFNRPLLQNLSELSFRQYSGGVSLRDVWVFLGPRLKTLHLSSFSCFEDLETFAIALKARCPAVEHLYISSGDLSMRTKSCMSDLICSLSSLRTLSCEGVTSDSHTLKYLSSLPFLRSLNVRLPGRLAQEGFLNSSSIMLPFLAVRHLDVSVASITNAGELLQVTSRSFYLKSLLVTFDRIVPTPEQLHAFFTIMQRTNVCDTLTTFALQDHVEINRVSSHSLDTHTLSPLLQCRNLEHVSINISYGHAAIDNSLLKEITLAWPCLRYISLHPYQKARLSHSKANLQGLSYLAQHCHSLQSVSLQFDVSLPATAMYLDKGIRCESLTQLFVSHSYVSDPLAVATFLANVFPNLKLNHSYLIRTRMGPRTVWNSEVLHNYQKNQEYIEMVARWKDVDQMIEARKKELSRSLMNPNVHIQSLVYNYNRYSSVISKPPFTIKFRLLTLESRFFRSVFRSFIVPAFIKLAVCSILMYTGSKIYKMVQ</sequence>
<dbReference type="STRING" id="765440.A0A0C3F3J6"/>
<dbReference type="EMBL" id="KN833060">
    <property type="protein sequence ID" value="KIM74521.1"/>
    <property type="molecule type" value="Genomic_DNA"/>
</dbReference>
<keyword evidence="3" id="KW-1185">Reference proteome</keyword>
<protein>
    <recommendedName>
        <fullName evidence="4">F-box domain-containing protein</fullName>
    </recommendedName>
</protein>
<evidence type="ECO:0008006" key="4">
    <source>
        <dbReference type="Google" id="ProtNLM"/>
    </source>
</evidence>
<accession>A0A0C3F3J6</accession>
<dbReference type="AlphaFoldDB" id="A0A0C3F3J6"/>
<keyword evidence="1" id="KW-0472">Membrane</keyword>
<reference evidence="2 3" key="1">
    <citation type="submission" date="2014-04" db="EMBL/GenBank/DDBJ databases">
        <authorList>
            <consortium name="DOE Joint Genome Institute"/>
            <person name="Kuo A."/>
            <person name="Tarkka M."/>
            <person name="Buscot F."/>
            <person name="Kohler A."/>
            <person name="Nagy L.G."/>
            <person name="Floudas D."/>
            <person name="Copeland A."/>
            <person name="Barry K.W."/>
            <person name="Cichocki N."/>
            <person name="Veneault-Fourrey C."/>
            <person name="LaButti K."/>
            <person name="Lindquist E.A."/>
            <person name="Lipzen A."/>
            <person name="Lundell T."/>
            <person name="Morin E."/>
            <person name="Murat C."/>
            <person name="Sun H."/>
            <person name="Tunlid A."/>
            <person name="Henrissat B."/>
            <person name="Grigoriev I.V."/>
            <person name="Hibbett D.S."/>
            <person name="Martin F."/>
            <person name="Nordberg H.P."/>
            <person name="Cantor M.N."/>
            <person name="Hua S.X."/>
        </authorList>
    </citation>
    <scope>NUCLEOTIDE SEQUENCE [LARGE SCALE GENOMIC DNA]</scope>
    <source>
        <strain evidence="2 3">F 1598</strain>
    </source>
</reference>
<gene>
    <name evidence="2" type="ORF">PILCRDRAFT_14411</name>
</gene>
<name>A0A0C3F3J6_PILCF</name>
<dbReference type="OrthoDB" id="2800603at2759"/>
<dbReference type="SUPFAM" id="SSF52047">
    <property type="entry name" value="RNI-like"/>
    <property type="match status" value="1"/>
</dbReference>
<organism evidence="2 3">
    <name type="scientific">Piloderma croceum (strain F 1598)</name>
    <dbReference type="NCBI Taxonomy" id="765440"/>
    <lineage>
        <taxon>Eukaryota</taxon>
        <taxon>Fungi</taxon>
        <taxon>Dikarya</taxon>
        <taxon>Basidiomycota</taxon>
        <taxon>Agaricomycotina</taxon>
        <taxon>Agaricomycetes</taxon>
        <taxon>Agaricomycetidae</taxon>
        <taxon>Atheliales</taxon>
        <taxon>Atheliaceae</taxon>
        <taxon>Piloderma</taxon>
    </lineage>
</organism>
<dbReference type="InParanoid" id="A0A0C3F3J6"/>
<dbReference type="Gene3D" id="3.80.10.10">
    <property type="entry name" value="Ribonuclease Inhibitor"/>
    <property type="match status" value="1"/>
</dbReference>
<feature type="transmembrane region" description="Helical" evidence="1">
    <location>
        <begin position="621"/>
        <end position="641"/>
    </location>
</feature>
<evidence type="ECO:0000313" key="3">
    <source>
        <dbReference type="Proteomes" id="UP000054166"/>
    </source>
</evidence>
<reference evidence="3" key="2">
    <citation type="submission" date="2015-01" db="EMBL/GenBank/DDBJ databases">
        <title>Evolutionary Origins and Diversification of the Mycorrhizal Mutualists.</title>
        <authorList>
            <consortium name="DOE Joint Genome Institute"/>
            <consortium name="Mycorrhizal Genomics Consortium"/>
            <person name="Kohler A."/>
            <person name="Kuo A."/>
            <person name="Nagy L.G."/>
            <person name="Floudas D."/>
            <person name="Copeland A."/>
            <person name="Barry K.W."/>
            <person name="Cichocki N."/>
            <person name="Veneault-Fourrey C."/>
            <person name="LaButti K."/>
            <person name="Lindquist E.A."/>
            <person name="Lipzen A."/>
            <person name="Lundell T."/>
            <person name="Morin E."/>
            <person name="Murat C."/>
            <person name="Riley R."/>
            <person name="Ohm R."/>
            <person name="Sun H."/>
            <person name="Tunlid A."/>
            <person name="Henrissat B."/>
            <person name="Grigoriev I.V."/>
            <person name="Hibbett D.S."/>
            <person name="Martin F."/>
        </authorList>
    </citation>
    <scope>NUCLEOTIDE SEQUENCE [LARGE SCALE GENOMIC DNA]</scope>
    <source>
        <strain evidence="3">F 1598</strain>
    </source>
</reference>
<dbReference type="HOGENOM" id="CLU_021164_0_0_1"/>
<dbReference type="InterPro" id="IPR032675">
    <property type="entry name" value="LRR_dom_sf"/>
</dbReference>
<evidence type="ECO:0000313" key="2">
    <source>
        <dbReference type="EMBL" id="KIM74521.1"/>
    </source>
</evidence>
<proteinExistence type="predicted"/>
<dbReference type="Proteomes" id="UP000054166">
    <property type="component" value="Unassembled WGS sequence"/>
</dbReference>
<keyword evidence="1" id="KW-0812">Transmembrane</keyword>
<keyword evidence="1" id="KW-1133">Transmembrane helix</keyword>
<evidence type="ECO:0000256" key="1">
    <source>
        <dbReference type="SAM" id="Phobius"/>
    </source>
</evidence>